<dbReference type="InterPro" id="IPR043358">
    <property type="entry name" value="GNL1-like"/>
</dbReference>
<dbReference type="PANTHER" id="PTHR45709">
    <property type="entry name" value="LARGE SUBUNIT GTPASE 1 HOMOLOG-RELATED"/>
    <property type="match status" value="1"/>
</dbReference>
<dbReference type="GO" id="GO:0005525">
    <property type="term" value="F:GTP binding"/>
    <property type="evidence" value="ECO:0007669"/>
    <property type="project" value="UniProtKB-KW"/>
</dbReference>
<evidence type="ECO:0000256" key="4">
    <source>
        <dbReference type="ARBA" id="ARBA00037770"/>
    </source>
</evidence>
<dbReference type="Pfam" id="PF01926">
    <property type="entry name" value="MMR_HSR1"/>
    <property type="match status" value="1"/>
</dbReference>
<comment type="function">
    <text evidence="4">Possible regulatory or functional link with the histocompatibility cluster.</text>
</comment>
<dbReference type="InterPro" id="IPR006073">
    <property type="entry name" value="GTP-bd"/>
</dbReference>
<feature type="compositionally biased region" description="Low complexity" evidence="6">
    <location>
        <begin position="60"/>
        <end position="74"/>
    </location>
</feature>
<proteinExistence type="predicted"/>
<evidence type="ECO:0000256" key="5">
    <source>
        <dbReference type="ARBA" id="ARBA00039902"/>
    </source>
</evidence>
<keyword evidence="7" id="KW-1133">Transmembrane helix</keyword>
<evidence type="ECO:0000256" key="3">
    <source>
        <dbReference type="ARBA" id="ARBA00023134"/>
    </source>
</evidence>
<keyword evidence="7" id="KW-0472">Membrane</keyword>
<evidence type="ECO:0000313" key="9">
    <source>
        <dbReference type="EMBL" id="EGG22864.1"/>
    </source>
</evidence>
<name>F4PMX1_CACFS</name>
<evidence type="ECO:0000256" key="2">
    <source>
        <dbReference type="ARBA" id="ARBA00022741"/>
    </source>
</evidence>
<evidence type="ECO:0000259" key="8">
    <source>
        <dbReference type="PROSITE" id="PS51721"/>
    </source>
</evidence>
<dbReference type="InterPro" id="IPR027417">
    <property type="entry name" value="P-loop_NTPase"/>
</dbReference>
<keyword evidence="10" id="KW-1185">Reference proteome</keyword>
<organism evidence="9 10">
    <name type="scientific">Cavenderia fasciculata</name>
    <name type="common">Slime mold</name>
    <name type="synonym">Dictyostelium fasciculatum</name>
    <dbReference type="NCBI Taxonomy" id="261658"/>
    <lineage>
        <taxon>Eukaryota</taxon>
        <taxon>Amoebozoa</taxon>
        <taxon>Evosea</taxon>
        <taxon>Eumycetozoa</taxon>
        <taxon>Dictyostelia</taxon>
        <taxon>Acytosteliales</taxon>
        <taxon>Cavenderiaceae</taxon>
        <taxon>Cavenderia</taxon>
    </lineage>
</organism>
<feature type="region of interest" description="Disordered" evidence="6">
    <location>
        <begin position="1"/>
        <end position="24"/>
    </location>
</feature>
<feature type="region of interest" description="Disordered" evidence="6">
    <location>
        <begin position="610"/>
        <end position="709"/>
    </location>
</feature>
<dbReference type="Proteomes" id="UP000007797">
    <property type="component" value="Unassembled WGS sequence"/>
</dbReference>
<gene>
    <name evidence="9" type="primary">gnl1</name>
    <name evidence="9" type="ORF">DFA_04994</name>
</gene>
<reference evidence="10" key="1">
    <citation type="journal article" date="2011" name="Genome Res.">
        <title>Phylogeny-wide analysis of social amoeba genomes highlights ancient origins for complex intercellular communication.</title>
        <authorList>
            <person name="Heidel A.J."/>
            <person name="Lawal H.M."/>
            <person name="Felder M."/>
            <person name="Schilde C."/>
            <person name="Helps N.R."/>
            <person name="Tunggal B."/>
            <person name="Rivero F."/>
            <person name="John U."/>
            <person name="Schleicher M."/>
            <person name="Eichinger L."/>
            <person name="Platzer M."/>
            <person name="Noegel A.A."/>
            <person name="Schaap P."/>
            <person name="Gloeckner G."/>
        </authorList>
    </citation>
    <scope>NUCLEOTIDE SEQUENCE [LARGE SCALE GENOMIC DNA]</scope>
    <source>
        <strain evidence="10">SH3</strain>
    </source>
</reference>
<dbReference type="InterPro" id="IPR030378">
    <property type="entry name" value="G_CP_dom"/>
</dbReference>
<dbReference type="PROSITE" id="PS51721">
    <property type="entry name" value="G_CP"/>
    <property type="match status" value="1"/>
</dbReference>
<feature type="compositionally biased region" description="Low complexity" evidence="6">
    <location>
        <begin position="682"/>
        <end position="698"/>
    </location>
</feature>
<keyword evidence="1" id="KW-0597">Phosphoprotein</keyword>
<dbReference type="KEGG" id="dfa:DFA_04994"/>
<dbReference type="EMBL" id="GL883008">
    <property type="protein sequence ID" value="EGG22864.1"/>
    <property type="molecule type" value="Genomic_DNA"/>
</dbReference>
<dbReference type="OrthoDB" id="61815at2759"/>
<dbReference type="STRING" id="1054147.F4PMX1"/>
<evidence type="ECO:0000256" key="6">
    <source>
        <dbReference type="SAM" id="MobiDB-lite"/>
    </source>
</evidence>
<accession>F4PMX1</accession>
<dbReference type="SUPFAM" id="SSF52540">
    <property type="entry name" value="P-loop containing nucleoside triphosphate hydrolases"/>
    <property type="match status" value="1"/>
</dbReference>
<feature type="compositionally biased region" description="Acidic residues" evidence="6">
    <location>
        <begin position="661"/>
        <end position="673"/>
    </location>
</feature>
<keyword evidence="7" id="KW-0812">Transmembrane</keyword>
<dbReference type="RefSeq" id="XP_004360715.1">
    <property type="nucleotide sequence ID" value="XM_004360658.1"/>
</dbReference>
<dbReference type="GeneID" id="14875154"/>
<keyword evidence="3" id="KW-0342">GTP-binding</keyword>
<feature type="compositionally biased region" description="Basic and acidic residues" evidence="6">
    <location>
        <begin position="610"/>
        <end position="643"/>
    </location>
</feature>
<feature type="transmembrane region" description="Helical" evidence="7">
    <location>
        <begin position="1042"/>
        <end position="1062"/>
    </location>
</feature>
<evidence type="ECO:0000256" key="1">
    <source>
        <dbReference type="ARBA" id="ARBA00022553"/>
    </source>
</evidence>
<dbReference type="PANTHER" id="PTHR45709:SF3">
    <property type="entry name" value="GUANINE NUCLEOTIDE-BINDING PROTEIN-LIKE 1"/>
    <property type="match status" value="1"/>
</dbReference>
<feature type="domain" description="CP-type G" evidence="8">
    <location>
        <begin position="293"/>
        <end position="486"/>
    </location>
</feature>
<dbReference type="GO" id="GO:0003924">
    <property type="term" value="F:GTPase activity"/>
    <property type="evidence" value="ECO:0007669"/>
    <property type="project" value="InterPro"/>
</dbReference>
<evidence type="ECO:0000313" key="10">
    <source>
        <dbReference type="Proteomes" id="UP000007797"/>
    </source>
</evidence>
<dbReference type="Gene3D" id="3.40.50.300">
    <property type="entry name" value="P-loop containing nucleotide triphosphate hydrolases"/>
    <property type="match status" value="1"/>
</dbReference>
<feature type="region of interest" description="Disordered" evidence="6">
    <location>
        <begin position="54"/>
        <end position="157"/>
    </location>
</feature>
<dbReference type="CDD" id="cd01857">
    <property type="entry name" value="HSR1_MMR1"/>
    <property type="match status" value="1"/>
</dbReference>
<feature type="compositionally biased region" description="Acidic residues" evidence="6">
    <location>
        <begin position="111"/>
        <end position="153"/>
    </location>
</feature>
<evidence type="ECO:0000256" key="7">
    <source>
        <dbReference type="SAM" id="Phobius"/>
    </source>
</evidence>
<dbReference type="AlphaFoldDB" id="F4PMX1"/>
<keyword evidence="2" id="KW-0547">Nucleotide-binding</keyword>
<sequence>MTRSKPFSGKQKKAQLQAKKDRKRIEDSIEIEKDGNISLCDKRKLAQKILERRAGGLAAGGSSTSTSTTSVTTTPKTKVLRTRTSKTATSDDSREINHHHHTSVLKKSTTSDEDEDDEDEDEDEDDEDDDEDEDEDEDDEYDESEEDYESEQLEESKRITYKNIDILSQQLKERDMIHNNSKTKQRTRNNLVTIFEKESRDDIQKRKDIGKLPLDTKFRERPWEILDEHRFDDKAEDSGNYIDIPKRPLWDFTMGKEEEKRQEQIMFKRWLDGIAAKYDTSRLNYFEHNLEVWRQLWRVCERSDIILLVTDARYPLFHFPPALYHYIKYELKKPMLMVLNKVDLVDKRIVDAWIHYFNTNYSWVKVICFSSFRPLDNAHQDDMDISKRRKFKRGRKNYGLAGGKKQLVDAILSFEKDDKEEDKPKENCITIGTVGHPNVGKSSLINGLMGKKVVSTSRTPGHTKHFQTIFLTKGIVLCDCPGLVFPALDRPKSLQVLCGLYPIAQVREPYSAIRYLADRVPIEKVYGLQHPDIEDEPGKPPGPWSPYAICQALARKRGYFVAKSGREDVHRAGLELLRDCVDGNIVISWPPPDFTKEKYQEIMSVKHTDYLQQERDKERGGPEVNLHIERVEKTRSERKEDKKTKRNKQLASALANHDSDYEGEMLSSDESEDDYRKKKGSSHQSKQQNNKKSILKQSPPSPPPSGVSTAVKDLVELNGVIQPSSTSDEFLLIGGNITDVGESYIPIIWSYVVVHIKFPQFDYQWDDQVASYDSINNIVYLNAELNGDSVLLKFDFNQQKEDVITLPVTSNGLFIQSSYNETTNTCYMGGPNQVANQYGQMVFVIYNSVTGDMTSKIITFDVPNICYYSTEMYQFNSKFYAGLNARGSPYNCPSYIFEVDIVGNNSKLLATIPNGDYVEINDYTKLEICLVNLNTYEVDLYAIPNALVDEIGREVFNDSILILINRESRFIENEYQTMIAPSYQLHTKSLTNLSNPSKGMKGSSCVTAVSGGVQSENTIARRGRGRRGKRGGGHGGGGGEEMLISISILTLTLILTLIKWLIVYYHILSSRNPQTTHFDGSSFYYLFKIIFHNHKKK</sequence>
<protein>
    <recommendedName>
        <fullName evidence="5">Guanine nucleotide-binding protein-like 1</fullName>
    </recommendedName>
</protein>